<name>C1DP67_AZOVD</name>
<dbReference type="AlphaFoldDB" id="C1DP67"/>
<dbReference type="EnsemblBacteria" id="ACO79420">
    <property type="protein sequence ID" value="ACO79420"/>
    <property type="gene ID" value="Avin_32630"/>
</dbReference>
<protein>
    <submittedName>
        <fullName evidence="2">Uncharacterized protein</fullName>
    </submittedName>
</protein>
<accession>C1DP67</accession>
<keyword evidence="1" id="KW-0812">Transmembrane</keyword>
<dbReference type="KEGG" id="avn:Avin_32630"/>
<dbReference type="HOGENOM" id="CLU_3040028_0_0_6"/>
<feature type="transmembrane region" description="Helical" evidence="1">
    <location>
        <begin position="12"/>
        <end position="32"/>
    </location>
</feature>
<evidence type="ECO:0000313" key="3">
    <source>
        <dbReference type="Proteomes" id="UP000002424"/>
    </source>
</evidence>
<keyword evidence="3" id="KW-1185">Reference proteome</keyword>
<gene>
    <name evidence="2" type="ordered locus">Avin_32630</name>
</gene>
<evidence type="ECO:0000256" key="1">
    <source>
        <dbReference type="SAM" id="Phobius"/>
    </source>
</evidence>
<evidence type="ECO:0000313" key="2">
    <source>
        <dbReference type="EMBL" id="ACO79420.1"/>
    </source>
</evidence>
<dbReference type="EMBL" id="CP001157">
    <property type="protein sequence ID" value="ACO79420.1"/>
    <property type="molecule type" value="Genomic_DNA"/>
</dbReference>
<reference evidence="2 3" key="1">
    <citation type="journal article" date="2009" name="J. Bacteriol.">
        <title>Genome sequence of Azotobacter vinelandii, an obligate aerobe specialized to support diverse anaerobic metabolic processes.</title>
        <authorList>
            <person name="Setubal J.C."/>
            <person name="dos Santos P."/>
            <person name="Goldman B.S."/>
            <person name="Ertesvag H."/>
            <person name="Espin G."/>
            <person name="Rubio L.M."/>
            <person name="Valla S."/>
            <person name="Almeida N.F."/>
            <person name="Balasubramanian D."/>
            <person name="Cromes L."/>
            <person name="Curatti L."/>
            <person name="Du Z."/>
            <person name="Godsy E."/>
            <person name="Goodner B."/>
            <person name="Hellner-Burris K."/>
            <person name="Hernandez J.A."/>
            <person name="Houmiel K."/>
            <person name="Imperial J."/>
            <person name="Kennedy C."/>
            <person name="Larson T.J."/>
            <person name="Latreille P."/>
            <person name="Ligon L.S."/>
            <person name="Lu J."/>
            <person name="Maerk M."/>
            <person name="Miller N.M."/>
            <person name="Norton S."/>
            <person name="O'Carroll I.P."/>
            <person name="Paulsen I."/>
            <person name="Raulfs E.C."/>
            <person name="Roemer R."/>
            <person name="Rosser J."/>
            <person name="Segura D."/>
            <person name="Slater S."/>
            <person name="Stricklin S.L."/>
            <person name="Studholme D.J."/>
            <person name="Sun J."/>
            <person name="Viana C.J."/>
            <person name="Wallin E."/>
            <person name="Wang B."/>
            <person name="Wheeler C."/>
            <person name="Zhu H."/>
            <person name="Dean D.R."/>
            <person name="Dixon R."/>
            <person name="Wood D."/>
        </authorList>
    </citation>
    <scope>NUCLEOTIDE SEQUENCE [LARGE SCALE GENOMIC DNA]</scope>
    <source>
        <strain evidence="3">DJ / ATCC BAA-1303</strain>
    </source>
</reference>
<keyword evidence="1" id="KW-0472">Membrane</keyword>
<keyword evidence="1" id="KW-1133">Transmembrane helix</keyword>
<organism evidence="2 3">
    <name type="scientific">Azotobacter vinelandii (strain DJ / ATCC BAA-1303)</name>
    <dbReference type="NCBI Taxonomy" id="322710"/>
    <lineage>
        <taxon>Bacteria</taxon>
        <taxon>Pseudomonadati</taxon>
        <taxon>Pseudomonadota</taxon>
        <taxon>Gammaproteobacteria</taxon>
        <taxon>Pseudomonadales</taxon>
        <taxon>Pseudomonadaceae</taxon>
        <taxon>Azotobacter</taxon>
    </lineage>
</organism>
<dbReference type="Proteomes" id="UP000002424">
    <property type="component" value="Chromosome"/>
</dbReference>
<proteinExistence type="predicted"/>
<sequence>MLKAHMEAWFASLQVGMLSLSLTGLVGVGLLWKLHGSRRSVEVAEPAVELASSK</sequence>